<dbReference type="Proteomes" id="UP000712600">
    <property type="component" value="Unassembled WGS sequence"/>
</dbReference>
<comment type="caution">
    <text evidence="1">The sequence shown here is derived from an EMBL/GenBank/DDBJ whole genome shotgun (WGS) entry which is preliminary data.</text>
</comment>
<evidence type="ECO:0000313" key="1">
    <source>
        <dbReference type="EMBL" id="KAF3525021.1"/>
    </source>
</evidence>
<name>A0A8S9PZC9_BRACR</name>
<dbReference type="AlphaFoldDB" id="A0A8S9PZC9"/>
<protein>
    <submittedName>
        <fullName evidence="1">Uncharacterized protein</fullName>
    </submittedName>
</protein>
<gene>
    <name evidence="1" type="ORF">F2Q69_00046726</name>
</gene>
<accession>A0A8S9PZC9</accession>
<dbReference type="EMBL" id="QGKX02001347">
    <property type="protein sequence ID" value="KAF3525021.1"/>
    <property type="molecule type" value="Genomic_DNA"/>
</dbReference>
<sequence>MLIWTGGRLESLKLRLGLQGASFEHQSMASYSLESLACNMTEEEAHESRVTDGRNCLVLLTEVSTRLCNVLYLYVSVPQTDNHDCLIRVSLVVTCRGESMLV</sequence>
<proteinExistence type="predicted"/>
<reference evidence="1" key="1">
    <citation type="submission" date="2019-12" db="EMBL/GenBank/DDBJ databases">
        <title>Genome sequencing and annotation of Brassica cretica.</title>
        <authorList>
            <person name="Studholme D.J."/>
            <person name="Sarris P."/>
        </authorList>
    </citation>
    <scope>NUCLEOTIDE SEQUENCE</scope>
    <source>
        <strain evidence="1">PFS-109/04</strain>
        <tissue evidence="1">Leaf</tissue>
    </source>
</reference>
<evidence type="ECO:0000313" key="2">
    <source>
        <dbReference type="Proteomes" id="UP000712600"/>
    </source>
</evidence>
<organism evidence="1 2">
    <name type="scientific">Brassica cretica</name>
    <name type="common">Mustard</name>
    <dbReference type="NCBI Taxonomy" id="69181"/>
    <lineage>
        <taxon>Eukaryota</taxon>
        <taxon>Viridiplantae</taxon>
        <taxon>Streptophyta</taxon>
        <taxon>Embryophyta</taxon>
        <taxon>Tracheophyta</taxon>
        <taxon>Spermatophyta</taxon>
        <taxon>Magnoliopsida</taxon>
        <taxon>eudicotyledons</taxon>
        <taxon>Gunneridae</taxon>
        <taxon>Pentapetalae</taxon>
        <taxon>rosids</taxon>
        <taxon>malvids</taxon>
        <taxon>Brassicales</taxon>
        <taxon>Brassicaceae</taxon>
        <taxon>Brassiceae</taxon>
        <taxon>Brassica</taxon>
    </lineage>
</organism>